<keyword evidence="4 6" id="KW-1133">Transmembrane helix</keyword>
<protein>
    <submittedName>
        <fullName evidence="7">Uncharacterized protein</fullName>
    </submittedName>
</protein>
<feature type="transmembrane region" description="Helical" evidence="6">
    <location>
        <begin position="39"/>
        <end position="64"/>
    </location>
</feature>
<proteinExistence type="predicted"/>
<dbReference type="Gene3D" id="1.20.1250.20">
    <property type="entry name" value="MFS general substrate transporter like domains"/>
    <property type="match status" value="1"/>
</dbReference>
<feature type="transmembrane region" description="Helical" evidence="6">
    <location>
        <begin position="118"/>
        <end position="136"/>
    </location>
</feature>
<accession>A0ABR2WWK9</accession>
<evidence type="ECO:0000256" key="4">
    <source>
        <dbReference type="ARBA" id="ARBA00022989"/>
    </source>
</evidence>
<evidence type="ECO:0000256" key="3">
    <source>
        <dbReference type="ARBA" id="ARBA00022692"/>
    </source>
</evidence>
<comment type="subcellular location">
    <subcellularLocation>
        <location evidence="1">Membrane</location>
        <topology evidence="1">Multi-pass membrane protein</topology>
    </subcellularLocation>
</comment>
<evidence type="ECO:0000313" key="8">
    <source>
        <dbReference type="Proteomes" id="UP001479436"/>
    </source>
</evidence>
<dbReference type="InterPro" id="IPR036259">
    <property type="entry name" value="MFS_trans_sf"/>
</dbReference>
<feature type="transmembrane region" description="Helical" evidence="6">
    <location>
        <begin position="148"/>
        <end position="167"/>
    </location>
</feature>
<evidence type="ECO:0000256" key="6">
    <source>
        <dbReference type="SAM" id="Phobius"/>
    </source>
</evidence>
<dbReference type="EMBL" id="JASJQH010000210">
    <property type="protein sequence ID" value="KAK9765914.1"/>
    <property type="molecule type" value="Genomic_DNA"/>
</dbReference>
<feature type="transmembrane region" description="Helical" evidence="6">
    <location>
        <begin position="248"/>
        <end position="269"/>
    </location>
</feature>
<dbReference type="InterPro" id="IPR005828">
    <property type="entry name" value="MFS_sugar_transport-like"/>
</dbReference>
<dbReference type="PANTHER" id="PTHR23511">
    <property type="entry name" value="SYNAPTIC VESICLE GLYCOPROTEIN 2"/>
    <property type="match status" value="1"/>
</dbReference>
<gene>
    <name evidence="7" type="ORF">K7432_005382</name>
</gene>
<keyword evidence="3 6" id="KW-0812">Transmembrane</keyword>
<feature type="transmembrane region" description="Helical" evidence="6">
    <location>
        <begin position="76"/>
        <end position="98"/>
    </location>
</feature>
<evidence type="ECO:0000313" key="7">
    <source>
        <dbReference type="EMBL" id="KAK9765914.1"/>
    </source>
</evidence>
<keyword evidence="2" id="KW-0813">Transport</keyword>
<dbReference type="Proteomes" id="UP001479436">
    <property type="component" value="Unassembled WGS sequence"/>
</dbReference>
<sequence length="301" mass="33199">MSNLASGEVQLTDVPARLEQLKWSRWHTKIDLLLFDASITAVLGAGWALDAYEINIVSAVLNLLKEQFKVTSQQATYIKTVWLAGALVGALGFGYFLYGSHSFLAIGVGAEYTARGGVNTLVMSTWAIGALCANLIQIPLVKYVDPDLCWRIGMGSGAVAAICVFWFRRALPESPRWYLSQGRFEEAEAVVAKIETLAGQPLQNSETIEKMVYDVPKHENFFGHFITLFVKYPGRTVYAMILNGSRAFGNYGVAGFMSLAILPLAKILNENMPTFYLWGNVATVPAGLLNSWLMVKVDRKN</sequence>
<dbReference type="Pfam" id="PF00083">
    <property type="entry name" value="Sugar_tr"/>
    <property type="match status" value="1"/>
</dbReference>
<organism evidence="7 8">
    <name type="scientific">Basidiobolus ranarum</name>
    <dbReference type="NCBI Taxonomy" id="34480"/>
    <lineage>
        <taxon>Eukaryota</taxon>
        <taxon>Fungi</taxon>
        <taxon>Fungi incertae sedis</taxon>
        <taxon>Zoopagomycota</taxon>
        <taxon>Entomophthoromycotina</taxon>
        <taxon>Basidiobolomycetes</taxon>
        <taxon>Basidiobolales</taxon>
        <taxon>Basidiobolaceae</taxon>
        <taxon>Basidiobolus</taxon>
    </lineage>
</organism>
<evidence type="ECO:0000256" key="5">
    <source>
        <dbReference type="ARBA" id="ARBA00023136"/>
    </source>
</evidence>
<dbReference type="SUPFAM" id="SSF103473">
    <property type="entry name" value="MFS general substrate transporter"/>
    <property type="match status" value="1"/>
</dbReference>
<comment type="caution">
    <text evidence="7">The sequence shown here is derived from an EMBL/GenBank/DDBJ whole genome shotgun (WGS) entry which is preliminary data.</text>
</comment>
<reference evidence="7 8" key="1">
    <citation type="submission" date="2023-04" db="EMBL/GenBank/DDBJ databases">
        <title>Genome of Basidiobolus ranarum AG-B5.</title>
        <authorList>
            <person name="Stajich J.E."/>
            <person name="Carter-House D."/>
            <person name="Gryganskyi A."/>
        </authorList>
    </citation>
    <scope>NUCLEOTIDE SEQUENCE [LARGE SCALE GENOMIC DNA]</scope>
    <source>
        <strain evidence="7 8">AG-B5</strain>
    </source>
</reference>
<name>A0ABR2WWK9_9FUNG</name>
<evidence type="ECO:0000256" key="2">
    <source>
        <dbReference type="ARBA" id="ARBA00022448"/>
    </source>
</evidence>
<evidence type="ECO:0000256" key="1">
    <source>
        <dbReference type="ARBA" id="ARBA00004141"/>
    </source>
</evidence>
<feature type="transmembrane region" description="Helical" evidence="6">
    <location>
        <begin position="275"/>
        <end position="295"/>
    </location>
</feature>
<keyword evidence="8" id="KW-1185">Reference proteome</keyword>
<keyword evidence="5 6" id="KW-0472">Membrane</keyword>